<name>A0A0C9Z7I2_9AGAM</name>
<proteinExistence type="predicted"/>
<dbReference type="Proteomes" id="UP000054018">
    <property type="component" value="Unassembled WGS sequence"/>
</dbReference>
<evidence type="ECO:0000313" key="2">
    <source>
        <dbReference type="Proteomes" id="UP000054018"/>
    </source>
</evidence>
<sequence length="68" mass="7536">MPSHMNDALGEWAGSGCLYVYRSASNGMKLDRCGFVAETYVDNTVYRGCGALWGIFPWIAEVQRGRPC</sequence>
<accession>A0A0C9Z7I2</accession>
<gene>
    <name evidence="1" type="ORF">PISMIDRAFT_677280</name>
</gene>
<organism evidence="1 2">
    <name type="scientific">Pisolithus microcarpus 441</name>
    <dbReference type="NCBI Taxonomy" id="765257"/>
    <lineage>
        <taxon>Eukaryota</taxon>
        <taxon>Fungi</taxon>
        <taxon>Dikarya</taxon>
        <taxon>Basidiomycota</taxon>
        <taxon>Agaricomycotina</taxon>
        <taxon>Agaricomycetes</taxon>
        <taxon>Agaricomycetidae</taxon>
        <taxon>Boletales</taxon>
        <taxon>Sclerodermatineae</taxon>
        <taxon>Pisolithaceae</taxon>
        <taxon>Pisolithus</taxon>
    </lineage>
</organism>
<reference evidence="1 2" key="1">
    <citation type="submission" date="2014-04" db="EMBL/GenBank/DDBJ databases">
        <authorList>
            <consortium name="DOE Joint Genome Institute"/>
            <person name="Kuo A."/>
            <person name="Kohler A."/>
            <person name="Costa M.D."/>
            <person name="Nagy L.G."/>
            <person name="Floudas D."/>
            <person name="Copeland A."/>
            <person name="Barry K.W."/>
            <person name="Cichocki N."/>
            <person name="Veneault-Fourrey C."/>
            <person name="LaButti K."/>
            <person name="Lindquist E.A."/>
            <person name="Lipzen A."/>
            <person name="Lundell T."/>
            <person name="Morin E."/>
            <person name="Murat C."/>
            <person name="Sun H."/>
            <person name="Tunlid A."/>
            <person name="Henrissat B."/>
            <person name="Grigoriev I.V."/>
            <person name="Hibbett D.S."/>
            <person name="Martin F."/>
            <person name="Nordberg H.P."/>
            <person name="Cantor M.N."/>
            <person name="Hua S.X."/>
        </authorList>
    </citation>
    <scope>NUCLEOTIDE SEQUENCE [LARGE SCALE GENOMIC DNA]</scope>
    <source>
        <strain evidence="1 2">441</strain>
    </source>
</reference>
<keyword evidence="2" id="KW-1185">Reference proteome</keyword>
<protein>
    <submittedName>
        <fullName evidence="1">Unplaced genomic scaffold scaffold_25, whole genome shotgun sequence</fullName>
    </submittedName>
</protein>
<dbReference type="AlphaFoldDB" id="A0A0C9Z7I2"/>
<reference evidence="2" key="2">
    <citation type="submission" date="2015-01" db="EMBL/GenBank/DDBJ databases">
        <title>Evolutionary Origins and Diversification of the Mycorrhizal Mutualists.</title>
        <authorList>
            <consortium name="DOE Joint Genome Institute"/>
            <consortium name="Mycorrhizal Genomics Consortium"/>
            <person name="Kohler A."/>
            <person name="Kuo A."/>
            <person name="Nagy L.G."/>
            <person name="Floudas D."/>
            <person name="Copeland A."/>
            <person name="Barry K.W."/>
            <person name="Cichocki N."/>
            <person name="Veneault-Fourrey C."/>
            <person name="LaButti K."/>
            <person name="Lindquist E.A."/>
            <person name="Lipzen A."/>
            <person name="Lundell T."/>
            <person name="Morin E."/>
            <person name="Murat C."/>
            <person name="Riley R."/>
            <person name="Ohm R."/>
            <person name="Sun H."/>
            <person name="Tunlid A."/>
            <person name="Henrissat B."/>
            <person name="Grigoriev I.V."/>
            <person name="Hibbett D.S."/>
            <person name="Martin F."/>
        </authorList>
    </citation>
    <scope>NUCLEOTIDE SEQUENCE [LARGE SCALE GENOMIC DNA]</scope>
    <source>
        <strain evidence="2">441</strain>
    </source>
</reference>
<dbReference type="EMBL" id="KN833709">
    <property type="protein sequence ID" value="KIK25286.1"/>
    <property type="molecule type" value="Genomic_DNA"/>
</dbReference>
<dbReference type="HOGENOM" id="CLU_2794895_0_0_1"/>
<evidence type="ECO:0000313" key="1">
    <source>
        <dbReference type="EMBL" id="KIK25286.1"/>
    </source>
</evidence>